<dbReference type="KEGG" id="cbv:U729_398"/>
<organism evidence="1 2">
    <name type="scientific">Clostridium baratii str. Sullivan</name>
    <dbReference type="NCBI Taxonomy" id="1415775"/>
    <lineage>
        <taxon>Bacteria</taxon>
        <taxon>Bacillati</taxon>
        <taxon>Bacillota</taxon>
        <taxon>Clostridia</taxon>
        <taxon>Eubacteriales</taxon>
        <taxon>Clostridiaceae</taxon>
        <taxon>Clostridium</taxon>
    </lineage>
</organism>
<reference evidence="1 2" key="1">
    <citation type="journal article" date="2015" name="Infect. Genet. Evol.">
        <title>Genomic sequences of six botulinum neurotoxin-producing strains representing three clostridial species illustrate the mobility and diversity of botulinum neurotoxin genes.</title>
        <authorList>
            <person name="Smith T.J."/>
            <person name="Hill K.K."/>
            <person name="Xie G."/>
            <person name="Foley B.T."/>
            <person name="Williamson C.H."/>
            <person name="Foster J.T."/>
            <person name="Johnson S.L."/>
            <person name="Chertkov O."/>
            <person name="Teshima H."/>
            <person name="Gibbons H.S."/>
            <person name="Johnsky L.A."/>
            <person name="Karavis M.A."/>
            <person name="Smith L.A."/>
        </authorList>
    </citation>
    <scope>NUCLEOTIDE SEQUENCE [LARGE SCALE GENOMIC DNA]</scope>
    <source>
        <strain evidence="1">Sullivan</strain>
    </source>
</reference>
<sequence>MKNTIVSIILFITVIGFVSFAHNELIELCDNINKESEEIEELINKDNWDKAYEKSVALLNKLKDESLVSSMYINHVELDQLVDNTVLVTVNVKCKTKNDALASLHVVKYNSNRIKEMQNPKLRNIL</sequence>
<evidence type="ECO:0000313" key="2">
    <source>
        <dbReference type="Proteomes" id="UP000030635"/>
    </source>
</evidence>
<evidence type="ECO:0008006" key="3">
    <source>
        <dbReference type="Google" id="ProtNLM"/>
    </source>
</evidence>
<dbReference type="Pfam" id="PF14276">
    <property type="entry name" value="DUF4363"/>
    <property type="match status" value="1"/>
</dbReference>
<dbReference type="STRING" id="1561.NPD11_2606"/>
<proteinExistence type="predicted"/>
<evidence type="ECO:0000313" key="1">
    <source>
        <dbReference type="EMBL" id="AIY82302.1"/>
    </source>
</evidence>
<keyword evidence="2" id="KW-1185">Reference proteome</keyword>
<dbReference type="RefSeq" id="WP_039311245.1">
    <property type="nucleotide sequence ID" value="NZ_CP006905.1"/>
</dbReference>
<dbReference type="EMBL" id="CP006905">
    <property type="protein sequence ID" value="AIY82302.1"/>
    <property type="molecule type" value="Genomic_DNA"/>
</dbReference>
<dbReference type="GeneID" id="60853877"/>
<protein>
    <recommendedName>
        <fullName evidence="3">DUF4363 family protein</fullName>
    </recommendedName>
</protein>
<dbReference type="eggNOG" id="ENOG503229G">
    <property type="taxonomic scope" value="Bacteria"/>
</dbReference>
<dbReference type="Proteomes" id="UP000030635">
    <property type="component" value="Chromosome"/>
</dbReference>
<gene>
    <name evidence="1" type="ORF">U729_398</name>
</gene>
<dbReference type="AlphaFoldDB" id="A0A0A7FRV3"/>
<dbReference type="HOGENOM" id="CLU_156635_2_0_9"/>
<accession>A0A0A7FRV3</accession>
<dbReference type="InterPro" id="IPR025373">
    <property type="entry name" value="DUF4363"/>
</dbReference>
<dbReference type="OrthoDB" id="3034917at2"/>
<name>A0A0A7FRV3_9CLOT</name>